<sequence>MDYESLKKILSSNNTYNGVKEYMEAVQQQRMDIITLCADVIINILTDNQQGSHYSKFLCLKFINELFELQEYEWIEMAQKRILPILEDFAMFRKESQDDERGKQLFLQQSMKKYEQIKELEQVGYIFHRYTLESIWVWSKWFPLDTAIGKLSLYKIAQERLSIMKVKFPCLSYFTIKQVINHQQIQRPPKELLQECTLLIKEHLQDALKTDLSAFQSSLIKTYFTNTNHNLQSIKTYPQIFKNALDLIKQGKLGTEIQNKIKSAQINQMGKKLLQATKNLKQSRGAFSESIFGFTQIIGEKEKLLSEISAHIIEKDQLNNQLFNQKQKNQELIQEIERLKQSIAQQQILNNQQSTNSFYQLNNTQNQEFLKGQDKLIQKKDQEIKKLKDLNQNYQEIIEQLKNSLDLVQNMHYQNDIERFELQQKKIELELKCDELQSQLQIAQKQIERQTENIKQLQQSMIKLNQECLINYDKQSSQIQQLLNDYAALAQITQQLKDQNEQQKLEIELHKNEKENLKQQILKITKQHDLGQIQKQQMSKIKTEKPDSSFYGQSQINYDQFYQKQHYQDNFQMEFKQKNIEEINQKQF</sequence>
<dbReference type="AlphaFoldDB" id="A0A8S1ML47"/>
<comment type="caution">
    <text evidence="2">The sequence shown here is derived from an EMBL/GenBank/DDBJ whole genome shotgun (WGS) entry which is preliminary data.</text>
</comment>
<evidence type="ECO:0000313" key="3">
    <source>
        <dbReference type="Proteomes" id="UP000692954"/>
    </source>
</evidence>
<proteinExistence type="predicted"/>
<dbReference type="EMBL" id="CAJJDN010000041">
    <property type="protein sequence ID" value="CAD8081000.1"/>
    <property type="molecule type" value="Genomic_DNA"/>
</dbReference>
<keyword evidence="1" id="KW-0175">Coiled coil</keyword>
<reference evidence="2" key="1">
    <citation type="submission" date="2021-01" db="EMBL/GenBank/DDBJ databases">
        <authorList>
            <consortium name="Genoscope - CEA"/>
            <person name="William W."/>
        </authorList>
    </citation>
    <scope>NUCLEOTIDE SEQUENCE</scope>
</reference>
<gene>
    <name evidence="2" type="ORF">PSON_ATCC_30995.1.T0410178</name>
</gene>
<keyword evidence="3" id="KW-1185">Reference proteome</keyword>
<dbReference type="OrthoDB" id="304822at2759"/>
<feature type="coiled-coil region" evidence="1">
    <location>
        <begin position="301"/>
        <end position="527"/>
    </location>
</feature>
<organism evidence="2 3">
    <name type="scientific">Paramecium sonneborni</name>
    <dbReference type="NCBI Taxonomy" id="65129"/>
    <lineage>
        <taxon>Eukaryota</taxon>
        <taxon>Sar</taxon>
        <taxon>Alveolata</taxon>
        <taxon>Ciliophora</taxon>
        <taxon>Intramacronucleata</taxon>
        <taxon>Oligohymenophorea</taxon>
        <taxon>Peniculida</taxon>
        <taxon>Parameciidae</taxon>
        <taxon>Paramecium</taxon>
    </lineage>
</organism>
<dbReference type="Proteomes" id="UP000692954">
    <property type="component" value="Unassembled WGS sequence"/>
</dbReference>
<name>A0A8S1ML47_9CILI</name>
<protein>
    <submittedName>
        <fullName evidence="2">Uncharacterized protein</fullName>
    </submittedName>
</protein>
<evidence type="ECO:0000313" key="2">
    <source>
        <dbReference type="EMBL" id="CAD8081000.1"/>
    </source>
</evidence>
<accession>A0A8S1ML47</accession>
<evidence type="ECO:0000256" key="1">
    <source>
        <dbReference type="SAM" id="Coils"/>
    </source>
</evidence>